<dbReference type="AlphaFoldDB" id="M9T6D9"/>
<organism evidence="2 3">
    <name type="scientific">Enterococcus casseliflavus EC20</name>
    <dbReference type="NCBI Taxonomy" id="565655"/>
    <lineage>
        <taxon>Bacteria</taxon>
        <taxon>Bacillati</taxon>
        <taxon>Bacillota</taxon>
        <taxon>Bacilli</taxon>
        <taxon>Lactobacillales</taxon>
        <taxon>Enterococcaceae</taxon>
        <taxon>Enterococcus</taxon>
    </lineage>
</organism>
<evidence type="ECO:0000313" key="3">
    <source>
        <dbReference type="Proteomes" id="UP000012675"/>
    </source>
</evidence>
<evidence type="ECO:0000313" key="2">
    <source>
        <dbReference type="EMBL" id="AGJ01169.1"/>
    </source>
</evidence>
<keyword evidence="1" id="KW-0472">Membrane</keyword>
<protein>
    <submittedName>
        <fullName evidence="2">Uncharacterized protein</fullName>
    </submittedName>
</protein>
<dbReference type="Proteomes" id="UP000012675">
    <property type="component" value="Chromosome"/>
</dbReference>
<keyword evidence="1" id="KW-1133">Transmembrane helix</keyword>
<accession>M9T6D9</accession>
<feature type="transmembrane region" description="Helical" evidence="1">
    <location>
        <begin position="9"/>
        <end position="30"/>
    </location>
</feature>
<keyword evidence="1" id="KW-0812">Transmembrane</keyword>
<sequence>MKKKLNWKVLFYLGLLTYFLLSGIFAFFGVEIPFLYKR</sequence>
<name>M9T6D9_ENTCA</name>
<keyword evidence="3" id="KW-1185">Reference proteome</keyword>
<reference evidence="2 3" key="1">
    <citation type="submission" date="2009-02" db="EMBL/GenBank/DDBJ databases">
        <authorList>
            <consortium name="The Broad Institute Genome Sequencing Platform"/>
            <person name="Feldgarden M."/>
            <person name="Young S.K."/>
            <person name="Kodira C.D."/>
            <person name="Zeng Q."/>
            <person name="Koehrsen M."/>
            <person name="Alvarado L."/>
            <person name="Berlin A."/>
            <person name="Borenstein D."/>
            <person name="Chen Z."/>
            <person name="Engels R."/>
            <person name="Freedman E."/>
            <person name="Gellesch M."/>
            <person name="Goldberg J."/>
            <person name="Griggs A."/>
            <person name="Gujja S."/>
            <person name="Heiman D."/>
            <person name="Hepburn T."/>
            <person name="Howarth C."/>
            <person name="Jen D."/>
            <person name="Larson L."/>
            <person name="Lewis B."/>
            <person name="Mehta T."/>
            <person name="Park D."/>
            <person name="Pearson M."/>
            <person name="Roberts A."/>
            <person name="Saif S."/>
            <person name="Shea T."/>
            <person name="Shenoy N."/>
            <person name="Sisk P."/>
            <person name="Stolte C."/>
            <person name="Sykes S."/>
            <person name="Walk T."/>
            <person name="White J."/>
            <person name="Yandava C."/>
            <person name="Gilmore M."/>
            <person name="Manson J."/>
            <person name="Palmer K."/>
            <person name="Carniol K."/>
            <person name="Lander E."/>
            <person name="Nusbaum C."/>
            <person name="Galagan J."/>
            <person name="Birren B."/>
        </authorList>
    </citation>
    <scope>NUCLEOTIDE SEQUENCE [LARGE SCALE GENOMIC DNA]</scope>
    <source>
        <strain evidence="2 3">EC20</strain>
    </source>
</reference>
<proteinExistence type="predicted"/>
<dbReference type="EMBL" id="CP004856">
    <property type="protein sequence ID" value="AGJ01169.1"/>
    <property type="molecule type" value="Genomic_DNA"/>
</dbReference>
<dbReference type="KEGG" id="ecas:ECBG_04216"/>
<gene>
    <name evidence="2" type="ORF">ECBG_04216</name>
</gene>
<reference evidence="2 3" key="2">
    <citation type="submission" date="2013-03" db="EMBL/GenBank/DDBJ databases">
        <title>The Genome Sequence of Enterococcus casseliflavus EC20 (899205).</title>
        <authorList>
            <consortium name="The Broad Institute Genomics Platform"/>
            <consortium name="The Broad Institute Genome Sequencing Center for Infectious Disease"/>
            <person name="Russ C."/>
            <person name="Feldgarden M."/>
            <person name="Gilmore M."/>
            <person name="Manson J."/>
            <person name="Palmer K."/>
            <person name="Carniol K."/>
            <person name="Walker B."/>
            <person name="Young S.K."/>
            <person name="Zeng Q."/>
            <person name="Gargeya S."/>
            <person name="Fitzgerald M."/>
            <person name="Haas B."/>
            <person name="Abouelleil A."/>
            <person name="Allen A.W."/>
            <person name="Alvarado L."/>
            <person name="Arachchi H.M."/>
            <person name="Berlin A.M."/>
            <person name="Chapman S.B."/>
            <person name="Gainer-Dewar J."/>
            <person name="Goldberg J."/>
            <person name="Griggs A."/>
            <person name="Gujja S."/>
            <person name="Hansen M."/>
            <person name="Howarth C."/>
            <person name="Imamovic A."/>
            <person name="Ireland A."/>
            <person name="Larimer J."/>
            <person name="McCowan C."/>
            <person name="Murphy C."/>
            <person name="Pearson M."/>
            <person name="Poon T.W."/>
            <person name="Priest M."/>
            <person name="Roberts A."/>
            <person name="Saif S."/>
            <person name="Shea T."/>
            <person name="Sisk P."/>
            <person name="Sykes S."/>
            <person name="Wortman J."/>
            <person name="Nusbaum C."/>
            <person name="Birren B."/>
        </authorList>
    </citation>
    <scope>NUCLEOTIDE SEQUENCE [LARGE SCALE GENOMIC DNA]</scope>
    <source>
        <strain evidence="2 3">EC20</strain>
    </source>
</reference>
<dbReference type="HOGENOM" id="CLU_3327484_0_0_9"/>
<evidence type="ECO:0000256" key="1">
    <source>
        <dbReference type="SAM" id="Phobius"/>
    </source>
</evidence>